<evidence type="ECO:0000259" key="10">
    <source>
        <dbReference type="Pfam" id="PF00593"/>
    </source>
</evidence>
<keyword evidence="4 8" id="KW-0812">Transmembrane</keyword>
<protein>
    <submittedName>
        <fullName evidence="12">SusC/RagA family TonB-linked outer membrane protein</fullName>
    </submittedName>
</protein>
<dbReference type="Gene3D" id="2.60.40.1120">
    <property type="entry name" value="Carboxypeptidase-like, regulatory domain"/>
    <property type="match status" value="1"/>
</dbReference>
<dbReference type="Gene3D" id="2.170.130.10">
    <property type="entry name" value="TonB-dependent receptor, plug domain"/>
    <property type="match status" value="1"/>
</dbReference>
<evidence type="ECO:0000259" key="11">
    <source>
        <dbReference type="Pfam" id="PF07715"/>
    </source>
</evidence>
<evidence type="ECO:0000256" key="8">
    <source>
        <dbReference type="PROSITE-ProRule" id="PRU01360"/>
    </source>
</evidence>
<reference evidence="12" key="1">
    <citation type="submission" date="2021-08" db="EMBL/GenBank/DDBJ databases">
        <title>Prevotella lacticifex sp. nov., isolated from rumen of cow.</title>
        <authorList>
            <person name="Shinkai T."/>
            <person name="Ikeyama N."/>
            <person name="Kumagai M."/>
            <person name="Ohmori H."/>
            <person name="Sakamoto M."/>
            <person name="Ohkuma M."/>
            <person name="Mitsumori M."/>
        </authorList>
    </citation>
    <scope>NUCLEOTIDE SEQUENCE</scope>
    <source>
        <strain evidence="12">DSM 11371</strain>
    </source>
</reference>
<dbReference type="Gene3D" id="2.40.170.20">
    <property type="entry name" value="TonB-dependent receptor, beta-barrel domain"/>
    <property type="match status" value="1"/>
</dbReference>
<keyword evidence="3 8" id="KW-1134">Transmembrane beta strand</keyword>
<dbReference type="InterPro" id="IPR023997">
    <property type="entry name" value="TonB-dep_OMP_SusC/RagA_CS"/>
</dbReference>
<dbReference type="NCBIfam" id="TIGR04057">
    <property type="entry name" value="SusC_RagA_signa"/>
    <property type="match status" value="1"/>
</dbReference>
<comment type="caution">
    <text evidence="12">The sequence shown here is derived from an EMBL/GenBank/DDBJ whole genome shotgun (WGS) entry which is preliminary data.</text>
</comment>
<dbReference type="InterPro" id="IPR039426">
    <property type="entry name" value="TonB-dep_rcpt-like"/>
</dbReference>
<comment type="similarity">
    <text evidence="8 9">Belongs to the TonB-dependent receptor family.</text>
</comment>
<evidence type="ECO:0000256" key="1">
    <source>
        <dbReference type="ARBA" id="ARBA00004571"/>
    </source>
</evidence>
<dbReference type="Pfam" id="PF13715">
    <property type="entry name" value="CarbopepD_reg_2"/>
    <property type="match status" value="1"/>
</dbReference>
<dbReference type="InterPro" id="IPR008969">
    <property type="entry name" value="CarboxyPept-like_regulatory"/>
</dbReference>
<evidence type="ECO:0000313" key="12">
    <source>
        <dbReference type="EMBL" id="GJG28828.1"/>
    </source>
</evidence>
<evidence type="ECO:0000313" key="13">
    <source>
        <dbReference type="Proteomes" id="UP000887043"/>
    </source>
</evidence>
<keyword evidence="2 8" id="KW-0813">Transport</keyword>
<gene>
    <name evidence="12" type="ORF">PRRU23_25280</name>
</gene>
<keyword evidence="6 8" id="KW-0472">Membrane</keyword>
<name>A0AA37HZT5_SEGBR</name>
<dbReference type="InterPro" id="IPR000531">
    <property type="entry name" value="Beta-barrel_TonB"/>
</dbReference>
<dbReference type="InterPro" id="IPR036942">
    <property type="entry name" value="Beta-barrel_TonB_sf"/>
</dbReference>
<dbReference type="RefSeq" id="WP_006281675.1">
    <property type="nucleotide sequence ID" value="NZ_BPTR01000001.1"/>
</dbReference>
<evidence type="ECO:0000256" key="6">
    <source>
        <dbReference type="ARBA" id="ARBA00023136"/>
    </source>
</evidence>
<dbReference type="SUPFAM" id="SSF49464">
    <property type="entry name" value="Carboxypeptidase regulatory domain-like"/>
    <property type="match status" value="1"/>
</dbReference>
<keyword evidence="5 9" id="KW-0798">TonB box</keyword>
<dbReference type="EMBL" id="BPTR01000001">
    <property type="protein sequence ID" value="GJG28828.1"/>
    <property type="molecule type" value="Genomic_DNA"/>
</dbReference>
<dbReference type="Pfam" id="PF00593">
    <property type="entry name" value="TonB_dep_Rec_b-barrel"/>
    <property type="match status" value="1"/>
</dbReference>
<dbReference type="GO" id="GO:0009279">
    <property type="term" value="C:cell outer membrane"/>
    <property type="evidence" value="ECO:0007669"/>
    <property type="project" value="UniProtKB-SubCell"/>
</dbReference>
<comment type="subcellular location">
    <subcellularLocation>
        <location evidence="1 8">Cell outer membrane</location>
        <topology evidence="1 8">Multi-pass membrane protein</topology>
    </subcellularLocation>
</comment>
<dbReference type="Proteomes" id="UP000887043">
    <property type="component" value="Unassembled WGS sequence"/>
</dbReference>
<dbReference type="InterPro" id="IPR037066">
    <property type="entry name" value="Plug_dom_sf"/>
</dbReference>
<proteinExistence type="inferred from homology"/>
<evidence type="ECO:0000256" key="7">
    <source>
        <dbReference type="ARBA" id="ARBA00023237"/>
    </source>
</evidence>
<dbReference type="InterPro" id="IPR012910">
    <property type="entry name" value="Plug_dom"/>
</dbReference>
<accession>A0AA37HZT5</accession>
<evidence type="ECO:0000256" key="5">
    <source>
        <dbReference type="ARBA" id="ARBA00023077"/>
    </source>
</evidence>
<dbReference type="PROSITE" id="PS52016">
    <property type="entry name" value="TONB_DEPENDENT_REC_3"/>
    <property type="match status" value="1"/>
</dbReference>
<sequence length="1030" mass="112696">MKIREIVTEKQLPRFIVLLVLLLTSVLPSLAQSLRGRIVDSRTDEPIVGAIVSVKGDIGSKVGAVSDIDGNFTLDIKKAPAVIVVSFTGYKREEIDIYELTDDVLPVSLTEDFNALEGVVVIGYGTQKKADLAGSVTSVNVGELNKSTSASLNGLLNGTTPGLQATPTGGQPGAGISIRIRGGSSVQGGNEPLYVIDGFPIYNESITSGTFSDVNANIDPLSTINPGDIESITVLKDASATAIYGSRGANGVVIITTKKGSYGDKAQVAYSASVGFQKLRKKYDVLNATEFAQLKNDAMYDIDPSGGKYQYKSAEEVAALGTGTDWQDLAYRTAVVTNHQLSISGGSEKTRYSVSGNYFNQDGILRNTGFNRLSTRVNLDSKISDRFTVGFNLTASKTKSKVSPTSTTFAILQEPATATAYEEDGSYTYDPGFETAVRNPIASLDLETNKSRSYKLLGTAFGEYEVIKNLKLKVLFGTDVDNTKDYHYVPSSLYEGVSNGGSATIGVVDQSSWLNENTLTYGFDINKKHHFDVLAGFTQQESKTEIVRANSYNYVSDFYEYNSLQSGAVAGQPYSYSATHSLLSLLARANYNFDQRYYVSASIRRDGSSRFGKDKKWGTFPSIGLSWSATNESFFKPYKRLFSNFKVRASYGVTGNQEIGNYQSLSTLSSTHYIFGNQLVVGYVPDRIQNDDLGWETTKQFDLGVDVSFLKDRLNFTADYYYKKTTDLLLEVAIPYTTGHDVSLQNYGSVGNRGFEFAVNSKNFIGQFKWNTSANISFNRNKILSIGGTSDSYITTSYYWAYILKVGQPLGTFYGAVYDGVLQEGEEETKGNYTYNQTAKAGDRLFKDLNDDGKFSNADDRTIIGNAQPDFTFGISNSFEYKGFDLNFLINGSVGNDIANINKVRLSLYSGLQNAVGEARNHWTSDNPSSTISRAKSEGATVFSTEYIEDGSFVRLKNITLGYTFPTNWVKSIGLSYLRLYASATNLWTITNYSGYDPEVTSADNALTAGTDYGAYPSAKTFNFGVEIKF</sequence>
<evidence type="ECO:0000256" key="4">
    <source>
        <dbReference type="ARBA" id="ARBA00022692"/>
    </source>
</evidence>
<dbReference type="SUPFAM" id="SSF56935">
    <property type="entry name" value="Porins"/>
    <property type="match status" value="1"/>
</dbReference>
<evidence type="ECO:0000256" key="3">
    <source>
        <dbReference type="ARBA" id="ARBA00022452"/>
    </source>
</evidence>
<evidence type="ECO:0000256" key="2">
    <source>
        <dbReference type="ARBA" id="ARBA00022448"/>
    </source>
</evidence>
<dbReference type="Pfam" id="PF07715">
    <property type="entry name" value="Plug"/>
    <property type="match status" value="1"/>
</dbReference>
<evidence type="ECO:0000256" key="9">
    <source>
        <dbReference type="RuleBase" id="RU003357"/>
    </source>
</evidence>
<dbReference type="NCBIfam" id="TIGR04056">
    <property type="entry name" value="OMP_RagA_SusC"/>
    <property type="match status" value="1"/>
</dbReference>
<keyword evidence="7 8" id="KW-0998">Cell outer membrane</keyword>
<dbReference type="AlphaFoldDB" id="A0AA37HZT5"/>
<dbReference type="InterPro" id="IPR023996">
    <property type="entry name" value="TonB-dep_OMP_SusC/RagA"/>
</dbReference>
<feature type="domain" description="TonB-dependent receptor plug" evidence="11">
    <location>
        <begin position="129"/>
        <end position="252"/>
    </location>
</feature>
<feature type="domain" description="TonB-dependent receptor-like beta-barrel" evidence="10">
    <location>
        <begin position="471"/>
        <end position="987"/>
    </location>
</feature>
<organism evidence="12 13">
    <name type="scientific">Segatella bryantii</name>
    <name type="common">Prevotella bryantii</name>
    <dbReference type="NCBI Taxonomy" id="77095"/>
    <lineage>
        <taxon>Bacteria</taxon>
        <taxon>Pseudomonadati</taxon>
        <taxon>Bacteroidota</taxon>
        <taxon>Bacteroidia</taxon>
        <taxon>Bacteroidales</taxon>
        <taxon>Prevotellaceae</taxon>
        <taxon>Segatella</taxon>
    </lineage>
</organism>